<evidence type="ECO:0000256" key="2">
    <source>
        <dbReference type="ARBA" id="ARBA00038695"/>
    </source>
</evidence>
<evidence type="ECO:0000313" key="7">
    <source>
        <dbReference type="Proteomes" id="UP000243205"/>
    </source>
</evidence>
<dbReference type="GO" id="GO:0045900">
    <property type="term" value="P:negative regulation of translational elongation"/>
    <property type="evidence" value="ECO:0007669"/>
    <property type="project" value="TreeGrafter"/>
</dbReference>
<dbReference type="Pfam" id="PF02482">
    <property type="entry name" value="Ribosomal_S30AE"/>
    <property type="match status" value="1"/>
</dbReference>
<feature type="domain" description="Sigma 54 modulation/S30EA ribosomal protein C-terminal" evidence="5">
    <location>
        <begin position="123"/>
        <end position="177"/>
    </location>
</feature>
<dbReference type="RefSeq" id="WP_092077281.1">
    <property type="nucleotide sequence ID" value="NZ_CALFZY010000012.1"/>
</dbReference>
<dbReference type="SUPFAM" id="SSF69754">
    <property type="entry name" value="Ribosome binding protein Y (YfiA homologue)"/>
    <property type="match status" value="1"/>
</dbReference>
<dbReference type="STRING" id="57664.SAMN05661003_104165"/>
<evidence type="ECO:0000259" key="5">
    <source>
        <dbReference type="Pfam" id="PF16321"/>
    </source>
</evidence>
<keyword evidence="1 4" id="KW-0810">Translation regulation</keyword>
<keyword evidence="4" id="KW-0963">Cytoplasm</keyword>
<dbReference type="GO" id="GO:0022627">
    <property type="term" value="C:cytosolic small ribosomal subunit"/>
    <property type="evidence" value="ECO:0007669"/>
    <property type="project" value="TreeGrafter"/>
</dbReference>
<dbReference type="NCBIfam" id="TIGR00741">
    <property type="entry name" value="yfiA"/>
    <property type="match status" value="1"/>
</dbReference>
<dbReference type="PANTHER" id="PTHR33231">
    <property type="entry name" value="30S RIBOSOMAL PROTEIN"/>
    <property type="match status" value="1"/>
</dbReference>
<reference evidence="7" key="1">
    <citation type="submission" date="2016-10" db="EMBL/GenBank/DDBJ databases">
        <authorList>
            <person name="Varghese N."/>
            <person name="Submissions S."/>
        </authorList>
    </citation>
    <scope>NUCLEOTIDE SEQUENCE [LARGE SCALE GENOMIC DNA]</scope>
    <source>
        <strain evidence="7">DSM 8987</strain>
    </source>
</reference>
<dbReference type="PANTHER" id="PTHR33231:SF1">
    <property type="entry name" value="30S RIBOSOMAL PROTEIN"/>
    <property type="match status" value="1"/>
</dbReference>
<evidence type="ECO:0000256" key="1">
    <source>
        <dbReference type="ARBA" id="ARBA00022845"/>
    </source>
</evidence>
<proteinExistence type="inferred from homology"/>
<name>A0A1G7ARD9_9BACT</name>
<accession>A0A1G7ARD9</accession>
<dbReference type="InterPro" id="IPR036567">
    <property type="entry name" value="RHF-like"/>
</dbReference>
<comment type="subcellular location">
    <subcellularLocation>
        <location evidence="4">Cytoplasm</location>
    </subcellularLocation>
</comment>
<comment type="similarity">
    <text evidence="4">Belongs to the HPF/YfiA ribosome-associated protein family. Long HPF subfamily.</text>
</comment>
<comment type="subunit">
    <text evidence="4">Interacts with 100S ribosomes.</text>
</comment>
<evidence type="ECO:0000313" key="6">
    <source>
        <dbReference type="EMBL" id="SDE17260.1"/>
    </source>
</evidence>
<keyword evidence="7" id="KW-1185">Reference proteome</keyword>
<dbReference type="CDD" id="cd00552">
    <property type="entry name" value="RaiA"/>
    <property type="match status" value="1"/>
</dbReference>
<dbReference type="InterPro" id="IPR034694">
    <property type="entry name" value="HPF_long/plastid"/>
</dbReference>
<dbReference type="InterPro" id="IPR003489">
    <property type="entry name" value="RHF/RaiA"/>
</dbReference>
<protein>
    <recommendedName>
        <fullName evidence="3 4">Ribosome hibernation promoting factor</fullName>
        <shortName evidence="4">HPF</shortName>
    </recommendedName>
</protein>
<dbReference type="Proteomes" id="UP000243205">
    <property type="component" value="Unassembled WGS sequence"/>
</dbReference>
<evidence type="ECO:0000256" key="4">
    <source>
        <dbReference type="HAMAP-Rule" id="MF_00839"/>
    </source>
</evidence>
<comment type="function">
    <text evidence="4">Required for dimerization of active 70S ribosomes into 100S ribosomes in stationary phase; 100S ribosomes are translationally inactive and sometimes present during exponential growth.</text>
</comment>
<dbReference type="AlphaFoldDB" id="A0A1G7ARD9"/>
<sequence>MQIAVTFRHMDSSDALRSYAEEKLGRVHKYIDEPIDAQVVLTVEKKIRHNAEVTLVAKGITIKASAEVTDDMYAALDAVVDKIERQLKRYKEKLKSHTPRKGKSRDVTKSIIEAASIDDFSGEPRVVKTSSFSVKPMSVDEAVMQMDLMHKDFLVFTDDATEEVNVIYRRADGNYGLIVPQK</sequence>
<dbReference type="GO" id="GO:0043024">
    <property type="term" value="F:ribosomal small subunit binding"/>
    <property type="evidence" value="ECO:0007669"/>
    <property type="project" value="TreeGrafter"/>
</dbReference>
<dbReference type="HAMAP" id="MF_00839">
    <property type="entry name" value="HPF"/>
    <property type="match status" value="1"/>
</dbReference>
<dbReference type="InterPro" id="IPR038416">
    <property type="entry name" value="Ribosom_S30AE_C_sf"/>
</dbReference>
<dbReference type="InterPro" id="IPR050574">
    <property type="entry name" value="HPF/YfiA_ribosome-assoc"/>
</dbReference>
<dbReference type="Gene3D" id="3.30.505.50">
    <property type="entry name" value="Sigma 54 modulation/S30EA ribosomal protein, C-terminal domain"/>
    <property type="match status" value="1"/>
</dbReference>
<organism evidence="6 7">
    <name type="scientific">Desulfuromonas thiophila</name>
    <dbReference type="NCBI Taxonomy" id="57664"/>
    <lineage>
        <taxon>Bacteria</taxon>
        <taxon>Pseudomonadati</taxon>
        <taxon>Thermodesulfobacteriota</taxon>
        <taxon>Desulfuromonadia</taxon>
        <taxon>Desulfuromonadales</taxon>
        <taxon>Desulfuromonadaceae</taxon>
        <taxon>Desulfuromonas</taxon>
    </lineage>
</organism>
<gene>
    <name evidence="4" type="primary">hpf</name>
    <name evidence="6" type="ORF">SAMN05661003_104165</name>
</gene>
<evidence type="ECO:0000256" key="3">
    <source>
        <dbReference type="ARBA" id="ARBA00041148"/>
    </source>
</evidence>
<dbReference type="EMBL" id="FNAQ01000004">
    <property type="protein sequence ID" value="SDE17260.1"/>
    <property type="molecule type" value="Genomic_DNA"/>
</dbReference>
<dbReference type="OrthoDB" id="9794975at2"/>
<dbReference type="InterPro" id="IPR032528">
    <property type="entry name" value="Ribosom_S30AE_C"/>
</dbReference>
<dbReference type="Pfam" id="PF16321">
    <property type="entry name" value="Ribosom_S30AE_C"/>
    <property type="match status" value="1"/>
</dbReference>
<comment type="subunit">
    <text evidence="2">Associates exclusively with 100S ribosomes, which are dimers of 70S ribosomes.</text>
</comment>
<dbReference type="Gene3D" id="3.30.160.100">
    <property type="entry name" value="Ribosome hibernation promotion factor-like"/>
    <property type="match status" value="1"/>
</dbReference>